<dbReference type="InterPro" id="IPR001789">
    <property type="entry name" value="Sig_transdc_resp-reg_receiver"/>
</dbReference>
<dbReference type="PANTHER" id="PTHR42872:SF3">
    <property type="entry name" value="PROTEIN-GLUTAMATE METHYLESTERASE_PROTEIN-GLUTAMINE GLUTAMINASE 1"/>
    <property type="match status" value="1"/>
</dbReference>
<dbReference type="InterPro" id="IPR011006">
    <property type="entry name" value="CheY-like_superfamily"/>
</dbReference>
<dbReference type="Pfam" id="PF14332">
    <property type="entry name" value="DUF4388"/>
    <property type="match status" value="1"/>
</dbReference>
<sequence>MGEGLKGTLEGLRLEALLQALALSEESGVLRVVSGEKEGCIRLRKGRVVEAVSPGRKGKEAFFDLLGWEEGQVSFIPGSVEAGEELGSVEALLVEAATHQSEKGKENALSVLLVEDSGLAARTLAEIIESSPRLHLLEILTNGEEALWAAAEYDPDVILLDLHLPGLSGSRAFKYLMIQHPAPVVLTSSALGAEGLSLLLLGATAFCMKGPDQAEHLPRLLEEAAKVRVEALRRYRFSARAPAARNTSARISGLTVILSGVGGYGEVLEFLGRKEYRPEEALLWVVEGCAGAHQALAEVLGESLPWEVTYIKATTILRGGALYISTGFPALKKGWVLEPGGDLRSLLLPEEDLPLRVMVFSGTVPVSVSDLRVERMWVRDPETAPAPALPSSFQALAERSFRELKEIQQELETGYGGIS</sequence>
<evidence type="ECO:0000256" key="1">
    <source>
        <dbReference type="PROSITE-ProRule" id="PRU00169"/>
    </source>
</evidence>
<proteinExistence type="predicted"/>
<accession>A0A7C3GUT2</accession>
<dbReference type="PROSITE" id="PS50110">
    <property type="entry name" value="RESPONSE_REGULATORY"/>
    <property type="match status" value="1"/>
</dbReference>
<dbReference type="AlphaFoldDB" id="A0A7C3GUT2"/>
<dbReference type="SUPFAM" id="SSF52172">
    <property type="entry name" value="CheY-like"/>
    <property type="match status" value="1"/>
</dbReference>
<feature type="modified residue" description="4-aspartylphosphate" evidence="1">
    <location>
        <position position="161"/>
    </location>
</feature>
<evidence type="ECO:0000313" key="3">
    <source>
        <dbReference type="EMBL" id="HFC97784.1"/>
    </source>
</evidence>
<dbReference type="SMART" id="SM00448">
    <property type="entry name" value="REC"/>
    <property type="match status" value="1"/>
</dbReference>
<dbReference type="Gene3D" id="3.40.50.2300">
    <property type="match status" value="1"/>
</dbReference>
<dbReference type="Proteomes" id="UP000886043">
    <property type="component" value="Unassembled WGS sequence"/>
</dbReference>
<dbReference type="InterPro" id="IPR025497">
    <property type="entry name" value="PatA-like_N"/>
</dbReference>
<dbReference type="PANTHER" id="PTHR42872">
    <property type="entry name" value="PROTEIN-GLUTAMATE METHYLESTERASE/PROTEIN-GLUTAMINE GLUTAMINASE"/>
    <property type="match status" value="1"/>
</dbReference>
<name>A0A7C3GUT2_9BACT</name>
<feature type="domain" description="Response regulatory" evidence="2">
    <location>
        <begin position="110"/>
        <end position="224"/>
    </location>
</feature>
<protein>
    <submittedName>
        <fullName evidence="3">DUF4388 domain-containing protein</fullName>
    </submittedName>
</protein>
<evidence type="ECO:0000259" key="2">
    <source>
        <dbReference type="PROSITE" id="PS50110"/>
    </source>
</evidence>
<dbReference type="EMBL" id="DRMH01000064">
    <property type="protein sequence ID" value="HFC97784.1"/>
    <property type="molecule type" value="Genomic_DNA"/>
</dbReference>
<gene>
    <name evidence="3" type="ORF">ENJ40_04930</name>
</gene>
<organism evidence="3">
    <name type="scientific">Thermosulfurimonas dismutans</name>
    <dbReference type="NCBI Taxonomy" id="999894"/>
    <lineage>
        <taxon>Bacteria</taxon>
        <taxon>Pseudomonadati</taxon>
        <taxon>Thermodesulfobacteriota</taxon>
        <taxon>Thermodesulfobacteria</taxon>
        <taxon>Thermodesulfobacteriales</taxon>
        <taxon>Thermodesulfobacteriaceae</taxon>
        <taxon>Thermosulfurimonas</taxon>
    </lineage>
</organism>
<comment type="caution">
    <text evidence="3">The sequence shown here is derived from an EMBL/GenBank/DDBJ whole genome shotgun (WGS) entry which is preliminary data.</text>
</comment>
<dbReference type="GO" id="GO:0000160">
    <property type="term" value="P:phosphorelay signal transduction system"/>
    <property type="evidence" value="ECO:0007669"/>
    <property type="project" value="InterPro"/>
</dbReference>
<reference evidence="3" key="1">
    <citation type="journal article" date="2020" name="mSystems">
        <title>Genome- and Community-Level Interaction Insights into Carbon Utilization and Element Cycling Functions of Hydrothermarchaeota in Hydrothermal Sediment.</title>
        <authorList>
            <person name="Zhou Z."/>
            <person name="Liu Y."/>
            <person name="Xu W."/>
            <person name="Pan J."/>
            <person name="Luo Z.H."/>
            <person name="Li M."/>
        </authorList>
    </citation>
    <scope>NUCLEOTIDE SEQUENCE [LARGE SCALE GENOMIC DNA]</scope>
    <source>
        <strain evidence="3">HyVt-483</strain>
    </source>
</reference>
<dbReference type="Pfam" id="PF00072">
    <property type="entry name" value="Response_reg"/>
    <property type="match status" value="1"/>
</dbReference>
<keyword evidence="1" id="KW-0597">Phosphoprotein</keyword>